<comment type="caution">
    <text evidence="1">The sequence shown here is derived from an EMBL/GenBank/DDBJ whole genome shotgun (WGS) entry which is preliminary data.</text>
</comment>
<reference evidence="1 2" key="1">
    <citation type="journal article" date="2015" name="Nature">
        <title>rRNA introns, odd ribosomes, and small enigmatic genomes across a large radiation of phyla.</title>
        <authorList>
            <person name="Brown C.T."/>
            <person name="Hug L.A."/>
            <person name="Thomas B.C."/>
            <person name="Sharon I."/>
            <person name="Castelle C.J."/>
            <person name="Singh A."/>
            <person name="Wilkins M.J."/>
            <person name="Williams K.H."/>
            <person name="Banfield J.F."/>
        </authorList>
    </citation>
    <scope>NUCLEOTIDE SEQUENCE [LARGE SCALE GENOMIC DNA]</scope>
</reference>
<accession>A0A0G1BCU7</accession>
<protein>
    <recommendedName>
        <fullName evidence="3">Poly A polymerase head domain-containing protein</fullName>
    </recommendedName>
</protein>
<name>A0A0G1BCU7_9BACT</name>
<evidence type="ECO:0000313" key="2">
    <source>
        <dbReference type="Proteomes" id="UP000034785"/>
    </source>
</evidence>
<evidence type="ECO:0000313" key="1">
    <source>
        <dbReference type="EMBL" id="KKS71190.1"/>
    </source>
</evidence>
<evidence type="ECO:0008006" key="3">
    <source>
        <dbReference type="Google" id="ProtNLM"/>
    </source>
</evidence>
<sequence>MLTEQELILKFKQHPELQKRVGILKIASEINPDFKNPHIIGGYLRDLVLGVSPRDRLTATSVYEGEKDKERVAYSLSDYYTNADGERVFGKRTDFKYRGEVLDETRTYDVRYQGMLIWTIFRDRTFYSVLAGVATRGLYLCHKLGLNPSAASEELFRRFEFHFERLEDKDKQARIRYWNKKTKNLKGVEAILEKYDVKSLSF</sequence>
<dbReference type="Proteomes" id="UP000034785">
    <property type="component" value="Unassembled WGS sequence"/>
</dbReference>
<dbReference type="EMBL" id="LCEJ01000004">
    <property type="protein sequence ID" value="KKS71190.1"/>
    <property type="molecule type" value="Genomic_DNA"/>
</dbReference>
<dbReference type="AlphaFoldDB" id="A0A0G1BCU7"/>
<gene>
    <name evidence="1" type="ORF">UV41_C0004G0014</name>
</gene>
<organism evidence="1 2">
    <name type="scientific">Candidatus Daviesbacteria bacterium GW2011_GWA2_42_7</name>
    <dbReference type="NCBI Taxonomy" id="1618425"/>
    <lineage>
        <taxon>Bacteria</taxon>
        <taxon>Candidatus Daviesiibacteriota</taxon>
    </lineage>
</organism>
<proteinExistence type="predicted"/>